<keyword evidence="2" id="KW-1185">Reference proteome</keyword>
<proteinExistence type="predicted"/>
<protein>
    <submittedName>
        <fullName evidence="1">Unnamed protein product</fullName>
    </submittedName>
</protein>
<organism evidence="1 2">
    <name type="scientific">Phytophthora fragariaefolia</name>
    <dbReference type="NCBI Taxonomy" id="1490495"/>
    <lineage>
        <taxon>Eukaryota</taxon>
        <taxon>Sar</taxon>
        <taxon>Stramenopiles</taxon>
        <taxon>Oomycota</taxon>
        <taxon>Peronosporomycetes</taxon>
        <taxon>Peronosporales</taxon>
        <taxon>Peronosporaceae</taxon>
        <taxon>Phytophthora</taxon>
    </lineage>
</organism>
<gene>
    <name evidence="1" type="ORF">Pfra01_001784900</name>
</gene>
<sequence>MGTRYGVDLDGDVEMSTPQPVYEFTKRPDGPSFEGVVATLKGSVEPAVLETLATYVLEKRVEEVQDAEILGEEQKRCGSLKKAFILDISTLFRKALKMDKQVEDCDARVFQYFLSFTKIVEDNNLQALIGSGNVTSPDYKD</sequence>
<dbReference type="AlphaFoldDB" id="A0A9W7CXB3"/>
<evidence type="ECO:0000313" key="2">
    <source>
        <dbReference type="Proteomes" id="UP001165121"/>
    </source>
</evidence>
<dbReference type="OrthoDB" id="107193at2759"/>
<dbReference type="EMBL" id="BSXT01002146">
    <property type="protein sequence ID" value="GMF47371.1"/>
    <property type="molecule type" value="Genomic_DNA"/>
</dbReference>
<reference evidence="1" key="1">
    <citation type="submission" date="2023-04" db="EMBL/GenBank/DDBJ databases">
        <title>Phytophthora fragariaefolia NBRC 109709.</title>
        <authorList>
            <person name="Ichikawa N."/>
            <person name="Sato H."/>
            <person name="Tonouchi N."/>
        </authorList>
    </citation>
    <scope>NUCLEOTIDE SEQUENCE</scope>
    <source>
        <strain evidence="1">NBRC 109709</strain>
    </source>
</reference>
<name>A0A9W7CXB3_9STRA</name>
<dbReference type="Proteomes" id="UP001165121">
    <property type="component" value="Unassembled WGS sequence"/>
</dbReference>
<comment type="caution">
    <text evidence="1">The sequence shown here is derived from an EMBL/GenBank/DDBJ whole genome shotgun (WGS) entry which is preliminary data.</text>
</comment>
<evidence type="ECO:0000313" key="1">
    <source>
        <dbReference type="EMBL" id="GMF47371.1"/>
    </source>
</evidence>
<accession>A0A9W7CXB3</accession>